<protein>
    <submittedName>
        <fullName evidence="1">Unannotated protein</fullName>
    </submittedName>
</protein>
<organism evidence="1">
    <name type="scientific">freshwater metagenome</name>
    <dbReference type="NCBI Taxonomy" id="449393"/>
    <lineage>
        <taxon>unclassified sequences</taxon>
        <taxon>metagenomes</taxon>
        <taxon>ecological metagenomes</taxon>
    </lineage>
</organism>
<gene>
    <name evidence="1" type="ORF">UFOPK3046_01660</name>
    <name evidence="2" type="ORF">UFOPK3914_01761</name>
    <name evidence="3" type="ORF">UFOPK4173_01849</name>
</gene>
<dbReference type="AlphaFoldDB" id="A0A6J6ZC50"/>
<accession>A0A6J6ZC50</accession>
<proteinExistence type="predicted"/>
<dbReference type="EMBL" id="CAFBOG010000212">
    <property type="protein sequence ID" value="CAB4993989.1"/>
    <property type="molecule type" value="Genomic_DNA"/>
</dbReference>
<name>A0A6J6ZC50_9ZZZZ</name>
<sequence>MLPWMLLSCSSGVGPVGPVGVDPFGPGPPGGAPGVHAAAVTITPAPSPVPRTNARRVKVCFALFA</sequence>
<reference evidence="1" key="1">
    <citation type="submission" date="2020-05" db="EMBL/GenBank/DDBJ databases">
        <authorList>
            <person name="Chiriac C."/>
            <person name="Salcher M."/>
            <person name="Ghai R."/>
            <person name="Kavagutti S V."/>
        </authorList>
    </citation>
    <scope>NUCLEOTIDE SEQUENCE</scope>
</reference>
<evidence type="ECO:0000313" key="3">
    <source>
        <dbReference type="EMBL" id="CAB5040623.1"/>
    </source>
</evidence>
<dbReference type="EMBL" id="CAFBPW010000293">
    <property type="protein sequence ID" value="CAB5040623.1"/>
    <property type="molecule type" value="Genomic_DNA"/>
</dbReference>
<dbReference type="EMBL" id="CAFAAQ010000190">
    <property type="protein sequence ID" value="CAB4819290.1"/>
    <property type="molecule type" value="Genomic_DNA"/>
</dbReference>
<evidence type="ECO:0000313" key="1">
    <source>
        <dbReference type="EMBL" id="CAB4819290.1"/>
    </source>
</evidence>
<evidence type="ECO:0000313" key="2">
    <source>
        <dbReference type="EMBL" id="CAB4993989.1"/>
    </source>
</evidence>